<proteinExistence type="predicted"/>
<dbReference type="Proteomes" id="UP000836387">
    <property type="component" value="Unassembled WGS sequence"/>
</dbReference>
<reference evidence="1" key="1">
    <citation type="submission" date="2020-04" db="EMBL/GenBank/DDBJ databases">
        <authorList>
            <person name="Broberg M."/>
        </authorList>
    </citation>
    <scope>NUCLEOTIDE SEQUENCE</scope>
</reference>
<reference evidence="1" key="2">
    <citation type="submission" date="2021-10" db="EMBL/GenBank/DDBJ databases">
        <authorList>
            <person name="Piombo E."/>
        </authorList>
    </citation>
    <scope>NUCLEOTIDE SEQUENCE</scope>
</reference>
<protein>
    <submittedName>
        <fullName evidence="1">Uncharacterized protein</fullName>
    </submittedName>
</protein>
<accession>A0ACA9T9P8</accession>
<organism evidence="1 2">
    <name type="scientific">Clonostachys rosea f. rosea IK726</name>
    <dbReference type="NCBI Taxonomy" id="1349383"/>
    <lineage>
        <taxon>Eukaryota</taxon>
        <taxon>Fungi</taxon>
        <taxon>Dikarya</taxon>
        <taxon>Ascomycota</taxon>
        <taxon>Pezizomycotina</taxon>
        <taxon>Sordariomycetes</taxon>
        <taxon>Hypocreomycetidae</taxon>
        <taxon>Hypocreales</taxon>
        <taxon>Bionectriaceae</taxon>
        <taxon>Clonostachys</taxon>
    </lineage>
</organism>
<evidence type="ECO:0000313" key="1">
    <source>
        <dbReference type="EMBL" id="CAG9937627.1"/>
    </source>
</evidence>
<sequence length="156" mass="16931">MPIRTYAAFLPVAKVTSEIVQFGKLGAECPLAKGQGTKVVSSVSKASKSSSRFEKWIESKAGHFQHIPICEASACLADVYSIRESIWGIEQGPIDNGFGREANILVNVGNPMQVVGVERLGGYEKTTRLLQYSPNGFRIDCAVFFTTIEIETQAGS</sequence>
<gene>
    <name evidence="1" type="ORF">CRV2_00006043</name>
</gene>
<comment type="caution">
    <text evidence="1">The sequence shown here is derived from an EMBL/GenBank/DDBJ whole genome shotgun (WGS) entry which is preliminary data.</text>
</comment>
<keyword evidence="2" id="KW-1185">Reference proteome</keyword>
<name>A0ACA9T9P8_BIOOC</name>
<dbReference type="EMBL" id="CADEHS020000002">
    <property type="protein sequence ID" value="CAG9937627.1"/>
    <property type="molecule type" value="Genomic_DNA"/>
</dbReference>
<evidence type="ECO:0000313" key="2">
    <source>
        <dbReference type="Proteomes" id="UP000836387"/>
    </source>
</evidence>